<dbReference type="RefSeq" id="WP_143172446.1">
    <property type="nucleotide sequence ID" value="NZ_CALGVN010000007.1"/>
</dbReference>
<name>A0A1M7BFE6_PSETH</name>
<reference evidence="1 2" key="1">
    <citation type="submission" date="2016-11" db="EMBL/GenBank/DDBJ databases">
        <authorList>
            <person name="Jaros S."/>
            <person name="Januszkiewicz K."/>
            <person name="Wedrychowicz H."/>
        </authorList>
    </citation>
    <scope>NUCLEOTIDE SEQUENCE [LARGE SCALE GENOMIC DNA]</scope>
    <source>
        <strain evidence="1 2">DSM 43832</strain>
    </source>
</reference>
<gene>
    <name evidence="1" type="ORF">SAMN05443637_1363</name>
</gene>
<proteinExistence type="predicted"/>
<dbReference type="EMBL" id="FRAP01000036">
    <property type="protein sequence ID" value="SHL53644.1"/>
    <property type="molecule type" value="Genomic_DNA"/>
</dbReference>
<evidence type="ECO:0000313" key="2">
    <source>
        <dbReference type="Proteomes" id="UP000184363"/>
    </source>
</evidence>
<dbReference type="Proteomes" id="UP000184363">
    <property type="component" value="Unassembled WGS sequence"/>
</dbReference>
<evidence type="ECO:0000313" key="1">
    <source>
        <dbReference type="EMBL" id="SHL53644.1"/>
    </source>
</evidence>
<protein>
    <submittedName>
        <fullName evidence="1">Uncharacterized protein</fullName>
    </submittedName>
</protein>
<sequence>MPSTVELPIQPPGGCVAAPLPGQRTADRSGMLARQLIAALRRVGPALDPTPEEQERAKARIAAALATAPITARER</sequence>
<organism evidence="1 2">
    <name type="scientific">Pseudonocardia thermophila</name>
    <dbReference type="NCBI Taxonomy" id="1848"/>
    <lineage>
        <taxon>Bacteria</taxon>
        <taxon>Bacillati</taxon>
        <taxon>Actinomycetota</taxon>
        <taxon>Actinomycetes</taxon>
        <taxon>Pseudonocardiales</taxon>
        <taxon>Pseudonocardiaceae</taxon>
        <taxon>Pseudonocardia</taxon>
    </lineage>
</organism>
<accession>A0A1M7BFE6</accession>
<keyword evidence="2" id="KW-1185">Reference proteome</keyword>
<dbReference type="AlphaFoldDB" id="A0A1M7BFE6"/>